<evidence type="ECO:0000256" key="1">
    <source>
        <dbReference type="ARBA" id="ARBA00023015"/>
    </source>
</evidence>
<evidence type="ECO:0000313" key="7">
    <source>
        <dbReference type="Proteomes" id="UP001595850"/>
    </source>
</evidence>
<name>A0ABV8IBQ1_9ACTN</name>
<feature type="compositionally biased region" description="Low complexity" evidence="3">
    <location>
        <begin position="141"/>
        <end position="160"/>
    </location>
</feature>
<keyword evidence="2" id="KW-0804">Transcription</keyword>
<accession>A0ABV8IBQ1</accession>
<evidence type="ECO:0000259" key="5">
    <source>
        <dbReference type="Pfam" id="PF13490"/>
    </source>
</evidence>
<reference evidence="7" key="1">
    <citation type="journal article" date="2019" name="Int. J. Syst. Evol. Microbiol.">
        <title>The Global Catalogue of Microorganisms (GCM) 10K type strain sequencing project: providing services to taxonomists for standard genome sequencing and annotation.</title>
        <authorList>
            <consortium name="The Broad Institute Genomics Platform"/>
            <consortium name="The Broad Institute Genome Sequencing Center for Infectious Disease"/>
            <person name="Wu L."/>
            <person name="Ma J."/>
        </authorList>
    </citation>
    <scope>NUCLEOTIDE SEQUENCE [LARGE SCALE GENOMIC DNA]</scope>
    <source>
        <strain evidence="7">TBRC 4489</strain>
    </source>
</reference>
<keyword evidence="4" id="KW-0472">Membrane</keyword>
<dbReference type="Pfam" id="PF13490">
    <property type="entry name" value="zf-HC2"/>
    <property type="match status" value="1"/>
</dbReference>
<dbReference type="Proteomes" id="UP001595850">
    <property type="component" value="Unassembled WGS sequence"/>
</dbReference>
<comment type="caution">
    <text evidence="6">The sequence shown here is derived from an EMBL/GenBank/DDBJ whole genome shotgun (WGS) entry which is preliminary data.</text>
</comment>
<feature type="region of interest" description="Disordered" evidence="3">
    <location>
        <begin position="116"/>
        <end position="199"/>
    </location>
</feature>
<dbReference type="Gene3D" id="1.10.10.1320">
    <property type="entry name" value="Anti-sigma factor, zinc-finger domain"/>
    <property type="match status" value="1"/>
</dbReference>
<evidence type="ECO:0000256" key="4">
    <source>
        <dbReference type="SAM" id="Phobius"/>
    </source>
</evidence>
<proteinExistence type="predicted"/>
<feature type="domain" description="Putative zinc-finger" evidence="5">
    <location>
        <begin position="5"/>
        <end position="39"/>
    </location>
</feature>
<keyword evidence="7" id="KW-1185">Reference proteome</keyword>
<evidence type="ECO:0000256" key="3">
    <source>
        <dbReference type="SAM" id="MobiDB-lite"/>
    </source>
</evidence>
<protein>
    <submittedName>
        <fullName evidence="6">Zf-HC2 domain-containing protein</fullName>
    </submittedName>
</protein>
<dbReference type="EMBL" id="JBHSBM010000022">
    <property type="protein sequence ID" value="MFC4060445.1"/>
    <property type="molecule type" value="Genomic_DNA"/>
</dbReference>
<keyword evidence="1" id="KW-0805">Transcription regulation</keyword>
<evidence type="ECO:0000256" key="2">
    <source>
        <dbReference type="ARBA" id="ARBA00023163"/>
    </source>
</evidence>
<dbReference type="RefSeq" id="WP_377289695.1">
    <property type="nucleotide sequence ID" value="NZ_JBHSBM010000022.1"/>
</dbReference>
<evidence type="ECO:0000313" key="6">
    <source>
        <dbReference type="EMBL" id="MFC4060445.1"/>
    </source>
</evidence>
<feature type="compositionally biased region" description="Polar residues" evidence="3">
    <location>
        <begin position="116"/>
        <end position="127"/>
    </location>
</feature>
<keyword evidence="4" id="KW-0812">Transmembrane</keyword>
<feature type="transmembrane region" description="Helical" evidence="4">
    <location>
        <begin position="88"/>
        <end position="108"/>
    </location>
</feature>
<sequence>MTMSCDEVRMSLGVHALGALDAAEHALVEEHLAGCAGCRAEAEELAGVAGFLGRVSEEDVAQVARPPHSVLDRLLRSRARRRRTARTLLGLAAAAAVIGVGGTVWVTADRSAQDTMTAASAPQSASDATGGDPAAEGSRDAAGSSEAAKSAGPAPEASASVLRTGPPPAAGEDPAVTRKSAPEEARPAPTSSAGSDASVMLDQADEPLVREGGEQGGVRARVSAAPAGQATAVEVVVSGIATGTRFRLDVVAADGSRQTAGNWTVDRAAYDESGPFPGSVTVPPGGIERFELVTAEGRVLLAVPAR</sequence>
<dbReference type="InterPro" id="IPR027383">
    <property type="entry name" value="Znf_put"/>
</dbReference>
<organism evidence="6 7">
    <name type="scientific">Planomonospora corallina</name>
    <dbReference type="NCBI Taxonomy" id="1806052"/>
    <lineage>
        <taxon>Bacteria</taxon>
        <taxon>Bacillati</taxon>
        <taxon>Actinomycetota</taxon>
        <taxon>Actinomycetes</taxon>
        <taxon>Streptosporangiales</taxon>
        <taxon>Streptosporangiaceae</taxon>
        <taxon>Planomonospora</taxon>
    </lineage>
</organism>
<gene>
    <name evidence="6" type="ORF">ACFOWE_19240</name>
</gene>
<dbReference type="InterPro" id="IPR041916">
    <property type="entry name" value="Anti_sigma_zinc_sf"/>
</dbReference>
<keyword evidence="4" id="KW-1133">Transmembrane helix</keyword>